<accession>A0AAD8XSD8</accession>
<comment type="caution">
    <text evidence="1">The sequence shown here is derived from an EMBL/GenBank/DDBJ whole genome shotgun (WGS) entry which is preliminary data.</text>
</comment>
<dbReference type="PANTHER" id="PTHR32301">
    <property type="entry name" value="COUNTIN RECEPTOR CNR3-RELATED"/>
    <property type="match status" value="1"/>
</dbReference>
<sequence length="1454" mass="164942">MRSKPKHPYEKISSEEEAATQTTPFKMIGSITLGSLALAAITWSSYSLISADHNPPTLTGRNPPLSTDRNPHLSSSNFVEISAINITSSYEQRWSGKKLPKWATKKINFSIPKEQEICFAHVGKAGGSTLGCSLGFSLHCHDGVGVGVDDASVQMENHTSSSLLAKLTTHTFHNNVYNCDDDAGYILFIVRDPVARALSAFNYDKPDENDFLHDTNWANKKAHFYFHCPFPHMEDFVQNGLREEGDSPDRCKRLAIESLQGIDSHKDQSPGHWYLNYQYYLEAIPSDSKIFTIRNEHIEEDIRSIENFFECNEQERLALTKSVNTNTWSDQDDLYLSDESISILCQALCNEIQFYKKILHQAINMSQDQLRVSLSELEAKCPHEAIAEECLDHPYEKVSSEEEDAATQTTPFKMIGSITLGSLALAAITWSSYSLISTAIAHHNPPTDRNPPLSTVKNPPLSTSNFVEISAVNITSSYEQHWSGYGSYRVPKWATKEINFSVPKEQEICFTHVGKAGGSTLGCSLGFSLHCHDGVGVGGDDASIQMENHTSSSLLAKLTTHTFHRDVYNCDDDAGYFLFIVRDPVARALSAFNYDKPIEEDFLHENNWANEKARFYFDCPFPHMEDFVQNGLREEGDSPDRCKRLAIESLQGIDSHNNQSPDHWYFNYQYYLEAIPSDSKILTIRNEHIEQDIQSIENLFECHEQERLALVKSVNTNTWSDQDDLYLSDESISILCQALCNEIQFYKKILHRAINMSQDQLRVSLMELEAKCPHEALTDECLDVIPDIKQEICFTHVGKAGGSTLGCSLGFSLHCHDDGVGVGDGGDDASIQMENHTSSSLLAKLTTHIFHKDVYNCDDDAGYILFIVRDPVARALSAFNYDKPNENDFHHSPNWANRKAHFYSDCPFYQMEDFVQNGLREEGDSPDRCKRWATKSIQGINTHNHQNPDHWYFNYQYYLEAIPSDSKILTIRNERIEEDIRSIEDLFECHEQERLALAKSANVGSDQDSLYLSDESISILCQALCNEIQFYKKILHRAINMSEDQLHVSLMELEAKCPHEAIAEECLDHPYRKVSSKEKDGTNWTRTTPCKMIGSIITAISWSSYSPISTAIDNHNTPPPSSSNFFEISASNITSSYEQRWSGKKLQEWATKKINFSIPKEQEICFTHVGKAGGSTLGCSLGFSLHCHDDGVGVGGDGASIQMENHTSSSLLTKLTTHIFHKDVYNCDDDAGHILFIVRDPVARALSAFNYDKPDEYDFLHSPNWAKRKAHFYSDCPFYQMEDFVQNGLREEGDSPDRCKRWAKKSIQGINTHNHQNPDHWYFNYQYYLEAIPSDSKILTIRNEHIEQDIRSIEDLFECHEQERLALAKSANVGSDQDRSLYLSDESISILCQALCNEIQFYKKILHRAINMSEDQLRVSLMELEAKCPHEAIAEECLDVIPDISEKLRDNRGY</sequence>
<evidence type="ECO:0000313" key="1">
    <source>
        <dbReference type="EMBL" id="KAK1732758.1"/>
    </source>
</evidence>
<dbReference type="Proteomes" id="UP001224775">
    <property type="component" value="Unassembled WGS sequence"/>
</dbReference>
<dbReference type="SUPFAM" id="SSF52540">
    <property type="entry name" value="P-loop containing nucleoside triphosphate hydrolases"/>
    <property type="match status" value="1"/>
</dbReference>
<organism evidence="1 2">
    <name type="scientific">Skeletonema marinoi</name>
    <dbReference type="NCBI Taxonomy" id="267567"/>
    <lineage>
        <taxon>Eukaryota</taxon>
        <taxon>Sar</taxon>
        <taxon>Stramenopiles</taxon>
        <taxon>Ochrophyta</taxon>
        <taxon>Bacillariophyta</taxon>
        <taxon>Coscinodiscophyceae</taxon>
        <taxon>Thalassiosirophycidae</taxon>
        <taxon>Thalassiosirales</taxon>
        <taxon>Skeletonemataceae</taxon>
        <taxon>Skeletonema</taxon>
        <taxon>Skeletonema marinoi-dohrnii complex</taxon>
    </lineage>
</organism>
<dbReference type="Gene3D" id="3.40.50.300">
    <property type="entry name" value="P-loop containing nucleotide triphosphate hydrolases"/>
    <property type="match status" value="4"/>
</dbReference>
<proteinExistence type="predicted"/>
<dbReference type="EMBL" id="JATAAI010000058">
    <property type="protein sequence ID" value="KAK1732758.1"/>
    <property type="molecule type" value="Genomic_DNA"/>
</dbReference>
<evidence type="ECO:0008006" key="3">
    <source>
        <dbReference type="Google" id="ProtNLM"/>
    </source>
</evidence>
<protein>
    <recommendedName>
        <fullName evidence="3">Sulfotransferase domain-containing protein</fullName>
    </recommendedName>
</protein>
<keyword evidence="2" id="KW-1185">Reference proteome</keyword>
<evidence type="ECO:0000313" key="2">
    <source>
        <dbReference type="Proteomes" id="UP001224775"/>
    </source>
</evidence>
<reference evidence="1" key="1">
    <citation type="submission" date="2023-06" db="EMBL/GenBank/DDBJ databases">
        <title>Survivors Of The Sea: Transcriptome response of Skeletonema marinoi to long-term dormancy.</title>
        <authorList>
            <person name="Pinder M.I.M."/>
            <person name="Kourtchenko O."/>
            <person name="Robertson E.K."/>
            <person name="Larsson T."/>
            <person name="Maumus F."/>
            <person name="Osuna-Cruz C.M."/>
            <person name="Vancaester E."/>
            <person name="Stenow R."/>
            <person name="Vandepoele K."/>
            <person name="Ploug H."/>
            <person name="Bruchert V."/>
            <person name="Godhe A."/>
            <person name="Topel M."/>
        </authorList>
    </citation>
    <scope>NUCLEOTIDE SEQUENCE</scope>
    <source>
        <strain evidence="1">R05AC</strain>
    </source>
</reference>
<gene>
    <name evidence="1" type="ORF">QTG54_016561</name>
</gene>
<dbReference type="InterPro" id="IPR053259">
    <property type="entry name" value="Golvesin-related_Golgi"/>
</dbReference>
<dbReference type="InterPro" id="IPR027417">
    <property type="entry name" value="P-loop_NTPase"/>
</dbReference>
<name>A0AAD8XSD8_9STRA</name>
<dbReference type="PANTHER" id="PTHR32301:SF6">
    <property type="entry name" value="GOLVESIN-RELATED"/>
    <property type="match status" value="1"/>
</dbReference>